<evidence type="ECO:0000259" key="3">
    <source>
        <dbReference type="SMART" id="SM01117"/>
    </source>
</evidence>
<feature type="region of interest" description="Disordered" evidence="2">
    <location>
        <begin position="327"/>
        <end position="349"/>
    </location>
</feature>
<feature type="compositionally biased region" description="Basic and acidic residues" evidence="2">
    <location>
        <begin position="77"/>
        <end position="94"/>
    </location>
</feature>
<dbReference type="SUPFAM" id="SSF55856">
    <property type="entry name" value="Cytochrome b5-like heme/steroid binding domain"/>
    <property type="match status" value="1"/>
</dbReference>
<dbReference type="PANTHER" id="PTHR10281:SF76">
    <property type="entry name" value="CALCUTTA CUP-RELATED"/>
    <property type="match status" value="1"/>
</dbReference>
<dbReference type="InterPro" id="IPR001199">
    <property type="entry name" value="Cyt_B5-like_heme/steroid-bd"/>
</dbReference>
<name>A0AAQ3M875_9PEZI</name>
<gene>
    <name evidence="4" type="ORF">R9X50_00637900</name>
</gene>
<feature type="region of interest" description="Disordered" evidence="2">
    <location>
        <begin position="30"/>
        <end position="121"/>
    </location>
</feature>
<evidence type="ECO:0000313" key="4">
    <source>
        <dbReference type="EMBL" id="WPH03499.1"/>
    </source>
</evidence>
<accession>A0AAQ3M875</accession>
<reference evidence="4 5" key="1">
    <citation type="submission" date="2023-11" db="EMBL/GenBank/DDBJ databases">
        <title>An acidophilic fungus is an integral part of prey digestion in a carnivorous sundew plant.</title>
        <authorList>
            <person name="Tsai I.J."/>
        </authorList>
    </citation>
    <scope>NUCLEOTIDE SEQUENCE [LARGE SCALE GENOMIC DNA]</scope>
    <source>
        <strain evidence="4">169a</strain>
    </source>
</reference>
<dbReference type="PANTHER" id="PTHR10281">
    <property type="entry name" value="MEMBRANE-ASSOCIATED PROGESTERONE RECEPTOR COMPONENT-RELATED"/>
    <property type="match status" value="1"/>
</dbReference>
<proteinExistence type="inferred from homology"/>
<sequence length="349" mass="39917">MYGVQVALRMTPAEHRRVVDLHMQIQQLYPLSMNPSTPTNKRSDHDNATSTRMKTPFFQKQYKTPQLNLPPPNKKMSPSDEVLRRRTRETDVQSKSEPTLTRKQKQKPDENENEDEDRDDSKFGATDVLRVLLGLILLNCLLSYFITNDNVTWNYKPWFLRPKPVLQWLRGPVLLTDIELQAYDGSDPSKPLYIALNGTIYDVTAGARVYGPGGPYHMFAGKDAARAFITGCFAEDAVPDLRGVEWTYMPAHIRTMEEEKAEKIVLSTQETMERFRALKEARGRVKETLESWAKMFRGDGGKDYFEAGRVVREDGWLQKLPRRGLCEVANNQRPQRGETANDPGAGHRS</sequence>
<feature type="domain" description="Cytochrome b5 heme-binding" evidence="3">
    <location>
        <begin position="175"/>
        <end position="257"/>
    </location>
</feature>
<evidence type="ECO:0000313" key="5">
    <source>
        <dbReference type="Proteomes" id="UP001303373"/>
    </source>
</evidence>
<dbReference type="GO" id="GO:0016020">
    <property type="term" value="C:membrane"/>
    <property type="evidence" value="ECO:0007669"/>
    <property type="project" value="TreeGrafter"/>
</dbReference>
<dbReference type="SMART" id="SM01117">
    <property type="entry name" value="Cyt-b5"/>
    <property type="match status" value="1"/>
</dbReference>
<protein>
    <recommendedName>
        <fullName evidence="3">Cytochrome b5 heme-binding domain-containing protein</fullName>
    </recommendedName>
</protein>
<feature type="compositionally biased region" description="Polar residues" evidence="2">
    <location>
        <begin position="30"/>
        <end position="40"/>
    </location>
</feature>
<keyword evidence="5" id="KW-1185">Reference proteome</keyword>
<dbReference type="AlphaFoldDB" id="A0AAQ3M875"/>
<organism evidence="4 5">
    <name type="scientific">Acrodontium crateriforme</name>
    <dbReference type="NCBI Taxonomy" id="150365"/>
    <lineage>
        <taxon>Eukaryota</taxon>
        <taxon>Fungi</taxon>
        <taxon>Dikarya</taxon>
        <taxon>Ascomycota</taxon>
        <taxon>Pezizomycotina</taxon>
        <taxon>Dothideomycetes</taxon>
        <taxon>Dothideomycetidae</taxon>
        <taxon>Mycosphaerellales</taxon>
        <taxon>Teratosphaeriaceae</taxon>
        <taxon>Acrodontium</taxon>
    </lineage>
</organism>
<dbReference type="EMBL" id="CP138589">
    <property type="protein sequence ID" value="WPH03499.1"/>
    <property type="molecule type" value="Genomic_DNA"/>
</dbReference>
<dbReference type="Proteomes" id="UP001303373">
    <property type="component" value="Chromosome 10"/>
</dbReference>
<dbReference type="GO" id="GO:0012505">
    <property type="term" value="C:endomembrane system"/>
    <property type="evidence" value="ECO:0007669"/>
    <property type="project" value="TreeGrafter"/>
</dbReference>
<dbReference type="Pfam" id="PF00173">
    <property type="entry name" value="Cyt-b5"/>
    <property type="match status" value="1"/>
</dbReference>
<evidence type="ECO:0000256" key="2">
    <source>
        <dbReference type="SAM" id="MobiDB-lite"/>
    </source>
</evidence>
<dbReference type="InterPro" id="IPR036400">
    <property type="entry name" value="Cyt_B5-like_heme/steroid_sf"/>
</dbReference>
<comment type="similarity">
    <text evidence="1">Belongs to the cytochrome b5 family. MAPR subfamily.</text>
</comment>
<evidence type="ECO:0000256" key="1">
    <source>
        <dbReference type="ARBA" id="ARBA00038357"/>
    </source>
</evidence>
<dbReference type="Gene3D" id="3.10.120.10">
    <property type="entry name" value="Cytochrome b5-like heme/steroid binding domain"/>
    <property type="match status" value="1"/>
</dbReference>
<dbReference type="InterPro" id="IPR050577">
    <property type="entry name" value="MAPR/NEUFC/NENF-like"/>
</dbReference>